<evidence type="ECO:0000256" key="1">
    <source>
        <dbReference type="SAM" id="MobiDB-lite"/>
    </source>
</evidence>
<proteinExistence type="predicted"/>
<name>A0A0F9KZB5_9ZZZZ</name>
<feature type="non-terminal residue" evidence="2">
    <location>
        <position position="1"/>
    </location>
</feature>
<dbReference type="AlphaFoldDB" id="A0A0F9KZB5"/>
<feature type="region of interest" description="Disordered" evidence="1">
    <location>
        <begin position="93"/>
        <end position="114"/>
    </location>
</feature>
<reference evidence="2" key="1">
    <citation type="journal article" date="2015" name="Nature">
        <title>Complex archaea that bridge the gap between prokaryotes and eukaryotes.</title>
        <authorList>
            <person name="Spang A."/>
            <person name="Saw J.H."/>
            <person name="Jorgensen S.L."/>
            <person name="Zaremba-Niedzwiedzka K."/>
            <person name="Martijn J."/>
            <person name="Lind A.E."/>
            <person name="van Eijk R."/>
            <person name="Schleper C."/>
            <person name="Guy L."/>
            <person name="Ettema T.J."/>
        </authorList>
    </citation>
    <scope>NUCLEOTIDE SEQUENCE</scope>
</reference>
<dbReference type="EMBL" id="LAZR01012340">
    <property type="protein sequence ID" value="KKM27343.1"/>
    <property type="molecule type" value="Genomic_DNA"/>
</dbReference>
<organism evidence="2">
    <name type="scientific">marine sediment metagenome</name>
    <dbReference type="NCBI Taxonomy" id="412755"/>
    <lineage>
        <taxon>unclassified sequences</taxon>
        <taxon>metagenomes</taxon>
        <taxon>ecological metagenomes</taxon>
    </lineage>
</organism>
<evidence type="ECO:0000313" key="2">
    <source>
        <dbReference type="EMBL" id="KKM27343.1"/>
    </source>
</evidence>
<protein>
    <submittedName>
        <fullName evidence="2">Uncharacterized protein</fullName>
    </submittedName>
</protein>
<gene>
    <name evidence="2" type="ORF">LCGC14_1575670</name>
</gene>
<sequence>NRPPGSIVTNYDRSTPIIKFGESKSSIERFGPKEKVIQDKNIIDPDMAKELRDERNSFSAFGRRTVPDVGPYAGDLGRALWFENSALYQAAKRRIAEEPTPEEKEEKRLATRAGELRRRPPRFAAIRQV</sequence>
<feature type="compositionally biased region" description="Basic and acidic residues" evidence="1">
    <location>
        <begin position="94"/>
        <end position="114"/>
    </location>
</feature>
<accession>A0A0F9KZB5</accession>
<comment type="caution">
    <text evidence="2">The sequence shown here is derived from an EMBL/GenBank/DDBJ whole genome shotgun (WGS) entry which is preliminary data.</text>
</comment>